<evidence type="ECO:0000313" key="1">
    <source>
        <dbReference type="EMBL" id="KAK1942166.1"/>
    </source>
</evidence>
<dbReference type="EMBL" id="JASMQC010000010">
    <property type="protein sequence ID" value="KAK1942166.1"/>
    <property type="molecule type" value="Genomic_DNA"/>
</dbReference>
<gene>
    <name evidence="1" type="ORF">P3T76_006488</name>
</gene>
<dbReference type="GO" id="GO:0003676">
    <property type="term" value="F:nucleic acid binding"/>
    <property type="evidence" value="ECO:0007669"/>
    <property type="project" value="InterPro"/>
</dbReference>
<name>A0AAD9GQA2_9STRA</name>
<dbReference type="AlphaFoldDB" id="A0AAD9GQA2"/>
<comment type="caution">
    <text evidence="1">The sequence shown here is derived from an EMBL/GenBank/DDBJ whole genome shotgun (WGS) entry which is preliminary data.</text>
</comment>
<dbReference type="SUPFAM" id="SSF53098">
    <property type="entry name" value="Ribonuclease H-like"/>
    <property type="match status" value="1"/>
</dbReference>
<accession>A0AAD9GQA2</accession>
<dbReference type="InterPro" id="IPR036397">
    <property type="entry name" value="RNaseH_sf"/>
</dbReference>
<evidence type="ECO:0000313" key="2">
    <source>
        <dbReference type="Proteomes" id="UP001259832"/>
    </source>
</evidence>
<dbReference type="Gene3D" id="3.30.420.10">
    <property type="entry name" value="Ribonuclease H-like superfamily/Ribonuclease H"/>
    <property type="match status" value="1"/>
</dbReference>
<protein>
    <recommendedName>
        <fullName evidence="3">Reverse transcriptase RNase H-like domain-containing protein</fullName>
    </recommendedName>
</protein>
<organism evidence="1 2">
    <name type="scientific">Phytophthora citrophthora</name>
    <dbReference type="NCBI Taxonomy" id="4793"/>
    <lineage>
        <taxon>Eukaryota</taxon>
        <taxon>Sar</taxon>
        <taxon>Stramenopiles</taxon>
        <taxon>Oomycota</taxon>
        <taxon>Peronosporomycetes</taxon>
        <taxon>Peronosporales</taxon>
        <taxon>Peronosporaceae</taxon>
        <taxon>Phytophthora</taxon>
    </lineage>
</organism>
<sequence length="172" mass="18892">MRILDIYHTTLVSRSIKVLSRYSTLAWPLKSSGLQGRLGSWAALLSQWTLEIVRCTKGENVVLGTLAASITPRKEVDEALVAVAPKKQPLQVIIAPTPTVELDEELIVVSFDGSARVKRGGGAYSAVVWKLPDWTIITASSAYATQMTVNEAEYRGLILCLDLLTNLDRGHW</sequence>
<dbReference type="InterPro" id="IPR012337">
    <property type="entry name" value="RNaseH-like_sf"/>
</dbReference>
<keyword evidence="2" id="KW-1185">Reference proteome</keyword>
<dbReference type="Proteomes" id="UP001259832">
    <property type="component" value="Unassembled WGS sequence"/>
</dbReference>
<proteinExistence type="predicted"/>
<evidence type="ECO:0008006" key="3">
    <source>
        <dbReference type="Google" id="ProtNLM"/>
    </source>
</evidence>
<reference evidence="1" key="1">
    <citation type="submission" date="2023-08" db="EMBL/GenBank/DDBJ databases">
        <title>Reference Genome Resource for the Citrus Pathogen Phytophthora citrophthora.</title>
        <authorList>
            <person name="Moller H."/>
            <person name="Coetzee B."/>
            <person name="Rose L.J."/>
            <person name="Van Niekerk J.M."/>
        </authorList>
    </citation>
    <scope>NUCLEOTIDE SEQUENCE</scope>
    <source>
        <strain evidence="1">STE-U-9442</strain>
    </source>
</reference>